<dbReference type="InterPro" id="IPR008965">
    <property type="entry name" value="CBM2/CBM3_carb-bd_dom_sf"/>
</dbReference>
<dbReference type="Gene3D" id="2.60.40.680">
    <property type="match status" value="1"/>
</dbReference>
<dbReference type="InterPro" id="IPR008969">
    <property type="entry name" value="CarboxyPept-like_regulatory"/>
</dbReference>
<dbReference type="PROSITE" id="PS50853">
    <property type="entry name" value="FN3"/>
    <property type="match status" value="1"/>
</dbReference>
<dbReference type="RefSeq" id="WP_301199535.1">
    <property type="nucleotide sequence ID" value="NZ_JAPDPI010000020.1"/>
</dbReference>
<keyword evidence="5" id="KW-0121">Carboxypeptidase</keyword>
<dbReference type="SUPFAM" id="SSF49265">
    <property type="entry name" value="Fibronectin type III"/>
    <property type="match status" value="1"/>
</dbReference>
<comment type="subcellular location">
    <subcellularLocation>
        <location evidence="1">Secreted</location>
    </subcellularLocation>
</comment>
<dbReference type="Proteomes" id="UP001207408">
    <property type="component" value="Unassembled WGS sequence"/>
</dbReference>
<organism evidence="5 6">
    <name type="scientific">Plebeiibacterium marinum</name>
    <dbReference type="NCBI Taxonomy" id="2992111"/>
    <lineage>
        <taxon>Bacteria</taxon>
        <taxon>Pseudomonadati</taxon>
        <taxon>Bacteroidota</taxon>
        <taxon>Bacteroidia</taxon>
        <taxon>Marinilabiliales</taxon>
        <taxon>Marinilabiliaceae</taxon>
        <taxon>Plebeiibacterium</taxon>
    </lineage>
</organism>
<dbReference type="SUPFAM" id="SSF49464">
    <property type="entry name" value="Carboxypeptidase regulatory domain-like"/>
    <property type="match status" value="1"/>
</dbReference>
<dbReference type="GO" id="GO:0005576">
    <property type="term" value="C:extracellular region"/>
    <property type="evidence" value="ECO:0007669"/>
    <property type="project" value="UniProtKB-SubCell"/>
</dbReference>
<dbReference type="InterPro" id="IPR033764">
    <property type="entry name" value="Sdr_B"/>
</dbReference>
<evidence type="ECO:0000313" key="6">
    <source>
        <dbReference type="Proteomes" id="UP001207408"/>
    </source>
</evidence>
<evidence type="ECO:0000256" key="1">
    <source>
        <dbReference type="ARBA" id="ARBA00004613"/>
    </source>
</evidence>
<dbReference type="Pfam" id="PF17210">
    <property type="entry name" value="SdrD_B"/>
    <property type="match status" value="1"/>
</dbReference>
<dbReference type="Gene3D" id="2.60.40.10">
    <property type="entry name" value="Immunoglobulins"/>
    <property type="match status" value="2"/>
</dbReference>
<gene>
    <name evidence="5" type="ORF">OM074_11055</name>
</gene>
<evidence type="ECO:0000313" key="5">
    <source>
        <dbReference type="EMBL" id="MCW3806163.1"/>
    </source>
</evidence>
<dbReference type="GO" id="GO:0004180">
    <property type="term" value="F:carboxypeptidase activity"/>
    <property type="evidence" value="ECO:0007669"/>
    <property type="project" value="UniProtKB-KW"/>
</dbReference>
<dbReference type="NCBIfam" id="TIGR04183">
    <property type="entry name" value="Por_Secre_tail"/>
    <property type="match status" value="1"/>
</dbReference>
<dbReference type="Pfam" id="PF18962">
    <property type="entry name" value="Por_Secre_tail"/>
    <property type="match status" value="1"/>
</dbReference>
<keyword evidence="5" id="KW-0378">Hydrolase</keyword>
<evidence type="ECO:0000256" key="2">
    <source>
        <dbReference type="ARBA" id="ARBA00022525"/>
    </source>
</evidence>
<accession>A0AAE3MDX9</accession>
<dbReference type="InterPro" id="IPR026444">
    <property type="entry name" value="Secre_tail"/>
</dbReference>
<dbReference type="SUPFAM" id="SSF49384">
    <property type="entry name" value="Carbohydrate-binding domain"/>
    <property type="match status" value="1"/>
</dbReference>
<proteinExistence type="predicted"/>
<dbReference type="CDD" id="cd08547">
    <property type="entry name" value="Type_II_cohesin"/>
    <property type="match status" value="1"/>
</dbReference>
<keyword evidence="6" id="KW-1185">Reference proteome</keyword>
<dbReference type="InterPro" id="IPR003961">
    <property type="entry name" value="FN3_dom"/>
</dbReference>
<dbReference type="InterPro" id="IPR013783">
    <property type="entry name" value="Ig-like_fold"/>
</dbReference>
<dbReference type="EMBL" id="JAPDPI010000020">
    <property type="protein sequence ID" value="MCW3806163.1"/>
    <property type="molecule type" value="Genomic_DNA"/>
</dbReference>
<feature type="domain" description="Fibronectin type-III" evidence="4">
    <location>
        <begin position="274"/>
        <end position="368"/>
    </location>
</feature>
<dbReference type="InterPro" id="IPR036116">
    <property type="entry name" value="FN3_sf"/>
</dbReference>
<protein>
    <submittedName>
        <fullName evidence="5">Carboxypeptidase regulatory-like domain-containing protein</fullName>
    </submittedName>
</protein>
<evidence type="ECO:0000256" key="3">
    <source>
        <dbReference type="ARBA" id="ARBA00022729"/>
    </source>
</evidence>
<name>A0AAE3MDX9_9BACT</name>
<comment type="caution">
    <text evidence="5">The sequence shown here is derived from an EMBL/GenBank/DDBJ whole genome shotgun (WGS) entry which is preliminary data.</text>
</comment>
<sequence>MKRYIVLFIIVTLFSSICWGQNTKIPVEFWYSTTDVKSAGIDFALGYIEKIYNDEDRQEYYQAFLEDENNTPIDLNNVHQLEISGEKIYLSLFDPVGLAQTCLKSITKYGFENIPEISRLNLLGNGNILNTGKQKLYSEVIINEEKYIASINLTISHYENNLKAGKSYIIRFDDFELTPYDIKSKNLFVTRNALLAEIGFEKDGNTIRISDYIPYANGNAPNTAHEIFNHQDSYDMISGDYSSFSIYIFDEILFSRSRPLGVLTNWTTEDLTLPEGPLELIAYNQPQSIKLTWDETDTDTFKVYRSSSIDDLKSEQNYIGSTKTSSYIDNDLTIGKKYYYTVKAVKYQNDTWRESRFSNIVGGIARLEYHFESQYNDEYLVSSNDTIHFKSRLLDNLNRPIENADVFFSDSIIHKWSSKPIQTDEDGYFDIVFRAPLIEDSYYLQLNGVKGDTYTQIPITVKTDNSQFYNIGIADCSIDKIGLHWEDDLTINTNIKNFDDKNINGGQLAYYIINLANKDTIYEDITSFSLNSNQSNTLQKIISVRASQGIYQVMVRIISPKDKNEADNIYKTEFYLSTVPKVETFKTSKYSDIDINRAVSIGGNSITPTFIGNSVAKFSINGELVTVSKNELTYIDSAPMFIEYLSCQGDTICEFSAGGKATFEVNDIETAQYAGKRFDVEISTPDNLSNDFNVFGGNEDEINNDWLPFISNGDASSNKIITFTPPSYTKEGKYQAWVQVKSTLSDESYIFRVNACIIPPNNMLRFQSVNLENTEIEYLTEPKIQGDELSLIVGIENESYFYDENLTYTYTYLISGSDSIPIGTEKVNIFSNSSVNINNPYSTLGLKIGSYSSNYLSCSGHIGNPTIKDRLPFDLLEKPQLEGEIITPAATSFALGDNISSEIRIHYQENPKSDATVVGKVISPDGKEFNINYNYDNSSETYKSTWIGNIGGWYYVEIDANRHRYKTLKLKTKYHTEVNSNFIALNSLSKVNNLDYYSFGISPVGDFCGLSTKINYDPTKKKLLGVEINSDLKETFPTFIYDDNRGEISIGLSTMNSKYGANIIDSDPIFYCSFLNLDDGSSTVSTSNCNILNHNGEVSELTNSGVQNDVDKLRVGLGFNVKNDGIQYMQKDTIYVGLNNVQNIYGASCTISISSNAQIIEVFESSLLNEANEVTTAFFSTVNDTTVSINTSRLETKYGCNNSGTIAGIVVVPLSKEDIKLEYDTVSVYGLDGSVQIETKTYNATIPVYSISGNTEIGFDADQDLYNIGDDVIVQVEVDSVIDLKAYAFDFIYDNSKFRFISANKGDFLSSEGASSSFNSFDDNGTVIIGESLLGDVKGVSTYQEKKLLCTIRLQALYFGKDTVELENVGLLSQNGSTIENVRVNDGYIEVIDAVEPFISGQVFDMFNGIINQNCYVNLFRGKDDGTYSKIEEYSISGSENRFVFQDLEIGDYKLQVVSDDNNFVNTYYQSSFMFNEGLIIEINNADERLIADINVLAKSNLETGNGIISGNIHYALTDNYPIAYAAPSIQMATASSASSGDPIEGVNILLGSSDGNTIFSSTTSNNSGFYSFMQLPEGDYSVFVDVPNIDFFKTEALSIDDTNLEVTNIDFIVDTTNFSITTGIEDNIIDQIKLYPNPTTGVVYIEKDVSGLPNIRIRVIDLTGEVIFFKNNVQYDQLQVDLSSYKDGLYFIQFLFDDRISTFKIIKSHH</sequence>
<keyword evidence="2" id="KW-0964">Secreted</keyword>
<evidence type="ECO:0000259" key="4">
    <source>
        <dbReference type="PROSITE" id="PS50853"/>
    </source>
</evidence>
<keyword evidence="5" id="KW-0645">Protease</keyword>
<reference evidence="5" key="1">
    <citation type="submission" date="2022-10" db="EMBL/GenBank/DDBJ databases">
        <authorList>
            <person name="Yu W.X."/>
        </authorList>
    </citation>
    <scope>NUCLEOTIDE SEQUENCE</scope>
    <source>
        <strain evidence="5">D04</strain>
    </source>
</reference>
<dbReference type="GO" id="GO:0030246">
    <property type="term" value="F:carbohydrate binding"/>
    <property type="evidence" value="ECO:0007669"/>
    <property type="project" value="InterPro"/>
</dbReference>
<keyword evidence="3" id="KW-0732">Signal</keyword>